<reference evidence="1" key="1">
    <citation type="journal article" date="2020" name="Stud. Mycol.">
        <title>101 Dothideomycetes genomes: a test case for predicting lifestyles and emergence of pathogens.</title>
        <authorList>
            <person name="Haridas S."/>
            <person name="Albert R."/>
            <person name="Binder M."/>
            <person name="Bloem J."/>
            <person name="Labutti K."/>
            <person name="Salamov A."/>
            <person name="Andreopoulos B."/>
            <person name="Baker S."/>
            <person name="Barry K."/>
            <person name="Bills G."/>
            <person name="Bluhm B."/>
            <person name="Cannon C."/>
            <person name="Castanera R."/>
            <person name="Culley D."/>
            <person name="Daum C."/>
            <person name="Ezra D."/>
            <person name="Gonzalez J."/>
            <person name="Henrissat B."/>
            <person name="Kuo A."/>
            <person name="Liang C."/>
            <person name="Lipzen A."/>
            <person name="Lutzoni F."/>
            <person name="Magnuson J."/>
            <person name="Mondo S."/>
            <person name="Nolan M."/>
            <person name="Ohm R."/>
            <person name="Pangilinan J."/>
            <person name="Park H.-J."/>
            <person name="Ramirez L."/>
            <person name="Alfaro M."/>
            <person name="Sun H."/>
            <person name="Tritt A."/>
            <person name="Yoshinaga Y."/>
            <person name="Zwiers L.-H."/>
            <person name="Turgeon B."/>
            <person name="Goodwin S."/>
            <person name="Spatafora J."/>
            <person name="Crous P."/>
            <person name="Grigoriev I."/>
        </authorList>
    </citation>
    <scope>NUCLEOTIDE SEQUENCE</scope>
    <source>
        <strain evidence="1">ATCC 16933</strain>
    </source>
</reference>
<protein>
    <submittedName>
        <fullName evidence="1">Uncharacterized protein</fullName>
    </submittedName>
</protein>
<evidence type="ECO:0000313" key="1">
    <source>
        <dbReference type="EMBL" id="KAF2455400.1"/>
    </source>
</evidence>
<organism evidence="1 2">
    <name type="scientific">Lineolata rhizophorae</name>
    <dbReference type="NCBI Taxonomy" id="578093"/>
    <lineage>
        <taxon>Eukaryota</taxon>
        <taxon>Fungi</taxon>
        <taxon>Dikarya</taxon>
        <taxon>Ascomycota</taxon>
        <taxon>Pezizomycotina</taxon>
        <taxon>Dothideomycetes</taxon>
        <taxon>Dothideomycetes incertae sedis</taxon>
        <taxon>Lineolatales</taxon>
        <taxon>Lineolataceae</taxon>
        <taxon>Lineolata</taxon>
    </lineage>
</organism>
<dbReference type="AlphaFoldDB" id="A0A6A6NUE8"/>
<dbReference type="EMBL" id="MU001687">
    <property type="protein sequence ID" value="KAF2455400.1"/>
    <property type="molecule type" value="Genomic_DNA"/>
</dbReference>
<accession>A0A6A6NUE8</accession>
<gene>
    <name evidence="1" type="ORF">BDY21DRAFT_365602</name>
</gene>
<name>A0A6A6NUE8_9PEZI</name>
<evidence type="ECO:0000313" key="2">
    <source>
        <dbReference type="Proteomes" id="UP000799766"/>
    </source>
</evidence>
<proteinExistence type="predicted"/>
<sequence>MSKNQEIQSFPEAEYSALRKAIYVTWNYISLFPEFGPATKVSLAENYNKNCRVLDGKYHKKVDVTAIEYCLEGSEDAPYGYKRFQNTAKGWTTVLRHDFMDLLLSAGYDKREIMFFSTKEAIADAIRAVQRIFQYLDGSDKITGSAIKCRARILAGMDVWEFSSREREETNHQVSRFLSGPPQVDWSHPTGFERRIVGFWKEALLESGRGNSFYKTTDREAVREAIENMYVHIHTWDCVLQEEFGLFGHYPAEKVKRRIECYALTYGFIGGPEPESRWKSIYHY</sequence>
<keyword evidence="2" id="KW-1185">Reference proteome</keyword>
<dbReference type="Proteomes" id="UP000799766">
    <property type="component" value="Unassembled WGS sequence"/>
</dbReference>